<feature type="domain" description="Putative peptidyl-prolyl cis-trans isomerase" evidence="2">
    <location>
        <begin position="376"/>
        <end position="500"/>
    </location>
</feature>
<dbReference type="NCBIfam" id="TIGR03268">
    <property type="entry name" value="methan_mark_3"/>
    <property type="match status" value="1"/>
</dbReference>
<evidence type="ECO:0000256" key="1">
    <source>
        <dbReference type="HAMAP-Rule" id="MF_01089"/>
    </source>
</evidence>
<sequence>MIDIELDNKPLTVPDGSTLADVLKHAETPYRGTTIAIIKGTEESKETTAEYLISTTKGDIGIELSAHQDVWRAVESGIINSSVKWAGRDALAFGPFKTSIAPSHRDHEYVRWDVLFGTGGHVADHTYMVISKKLHTAAHGAPLDGGVFGRIVSGRGVIESLDTGDSITGIAPVERWETIVNKIVTTDRSTGIEPGMRIFTYAAIELSPDAPYGAEHFLAAVKDGALAFSTVSHAFASTESLQGEECPFEQKEPRKAGIITARSNGAGLGRIYISKLDKTSSPSHSVVGTVTCGMELIQLVEKDRTIALHIDPERIMLLGKTFEAAEVEMRERGITMRRDGETADSDVIVQQTPETTIEIVGSGEVTGHGVSQKNLIRIELYGDLAPKTVEFFRHALGLLKSPIGALPVFAVYEDTRLFRVPEVKKEIMPENMPEEIVSAGQIGVTSQAAKYAQMVGVKLTDDLRYGPSGEKFAYTNIIGRVIDLDKLQDIGEGDTVYVTEV</sequence>
<dbReference type="HAMAP" id="MF_01089">
    <property type="entry name" value="UPF0288"/>
    <property type="match status" value="1"/>
</dbReference>
<dbReference type="PIRSF" id="PIRSF005852">
    <property type="entry name" value="UCP005852"/>
    <property type="match status" value="1"/>
</dbReference>
<comment type="similarity">
    <text evidence="1">Belongs to the UPF0288 family.</text>
</comment>
<evidence type="ECO:0000313" key="3">
    <source>
        <dbReference type="EMBL" id="QNO47063.1"/>
    </source>
</evidence>
<gene>
    <name evidence="3" type="ORF">NBCJMJBN_00024</name>
</gene>
<proteinExistence type="inferred from homology"/>
<dbReference type="InterPro" id="IPR058492">
    <property type="entry name" value="DUF8179"/>
</dbReference>
<evidence type="ECO:0000259" key="2">
    <source>
        <dbReference type="Pfam" id="PF26548"/>
    </source>
</evidence>
<dbReference type="EMBL" id="MT631239">
    <property type="protein sequence ID" value="QNO47063.1"/>
    <property type="molecule type" value="Genomic_DNA"/>
</dbReference>
<dbReference type="AlphaFoldDB" id="A0A7G9YGC9"/>
<protein>
    <recommendedName>
        <fullName evidence="1">UPF0288 protein NBCJMJBN_00024</fullName>
    </recommendedName>
</protein>
<dbReference type="Pfam" id="PF26548">
    <property type="entry name" value="DUF8179"/>
    <property type="match status" value="1"/>
</dbReference>
<organism evidence="3">
    <name type="scientific">Candidatus Methanogaster sp. ANME-2c ERB4</name>
    <dbReference type="NCBI Taxonomy" id="2759911"/>
    <lineage>
        <taxon>Archaea</taxon>
        <taxon>Methanobacteriati</taxon>
        <taxon>Methanobacteriota</taxon>
        <taxon>Stenosarchaea group</taxon>
        <taxon>Methanomicrobia</taxon>
        <taxon>Methanosarcinales</taxon>
        <taxon>ANME-2 cluster</taxon>
        <taxon>Candidatus Methanogasteraceae</taxon>
        <taxon>Candidatus Methanogaster</taxon>
    </lineage>
</organism>
<reference evidence="3" key="1">
    <citation type="submission" date="2020-06" db="EMBL/GenBank/DDBJ databases">
        <title>Unique genomic features of the anaerobic methanotrophic archaea.</title>
        <authorList>
            <person name="Chadwick G.L."/>
            <person name="Skennerton C.T."/>
            <person name="Laso-Perez R."/>
            <person name="Leu A.O."/>
            <person name="Speth D.R."/>
            <person name="Yu H."/>
            <person name="Morgan-Lang C."/>
            <person name="Hatzenpichler R."/>
            <person name="Goudeau D."/>
            <person name="Malmstrom R."/>
            <person name="Brazelton W.J."/>
            <person name="Woyke T."/>
            <person name="Hallam S.J."/>
            <person name="Tyson G.W."/>
            <person name="Wegener G."/>
            <person name="Boetius A."/>
            <person name="Orphan V."/>
        </authorList>
    </citation>
    <scope>NUCLEOTIDE SEQUENCE</scope>
</reference>
<dbReference type="InterPro" id="IPR016466">
    <property type="entry name" value="Methan_mark_3"/>
</dbReference>
<name>A0A7G9YGC9_9EURY</name>
<accession>A0A7G9YGC9</accession>